<dbReference type="InterPro" id="IPR000719">
    <property type="entry name" value="Prot_kinase_dom"/>
</dbReference>
<dbReference type="InterPro" id="IPR011009">
    <property type="entry name" value="Kinase-like_dom_sf"/>
</dbReference>
<evidence type="ECO:0000256" key="1">
    <source>
        <dbReference type="SAM" id="MobiDB-lite"/>
    </source>
</evidence>
<name>A0A2T6ZL47_TUBBO</name>
<dbReference type="GO" id="GO:0005524">
    <property type="term" value="F:ATP binding"/>
    <property type="evidence" value="ECO:0007669"/>
    <property type="project" value="InterPro"/>
</dbReference>
<proteinExistence type="predicted"/>
<comment type="caution">
    <text evidence="3">The sequence shown here is derived from an EMBL/GenBank/DDBJ whole genome shotgun (WGS) entry which is preliminary data.</text>
</comment>
<dbReference type="PROSITE" id="PS50011">
    <property type="entry name" value="PROTEIN_KINASE_DOM"/>
    <property type="match status" value="1"/>
</dbReference>
<feature type="compositionally biased region" description="Polar residues" evidence="1">
    <location>
        <begin position="469"/>
        <end position="478"/>
    </location>
</feature>
<organism evidence="3 4">
    <name type="scientific">Tuber borchii</name>
    <name type="common">White truffle</name>
    <dbReference type="NCBI Taxonomy" id="42251"/>
    <lineage>
        <taxon>Eukaryota</taxon>
        <taxon>Fungi</taxon>
        <taxon>Dikarya</taxon>
        <taxon>Ascomycota</taxon>
        <taxon>Pezizomycotina</taxon>
        <taxon>Pezizomycetes</taxon>
        <taxon>Pezizales</taxon>
        <taxon>Tuberaceae</taxon>
        <taxon>Tuber</taxon>
    </lineage>
</organism>
<feature type="region of interest" description="Disordered" evidence="1">
    <location>
        <begin position="469"/>
        <end position="507"/>
    </location>
</feature>
<dbReference type="OrthoDB" id="4062651at2759"/>
<feature type="region of interest" description="Disordered" evidence="1">
    <location>
        <begin position="1"/>
        <end position="65"/>
    </location>
</feature>
<evidence type="ECO:0000313" key="3">
    <source>
        <dbReference type="EMBL" id="PUU76176.1"/>
    </source>
</evidence>
<feature type="domain" description="Protein kinase" evidence="2">
    <location>
        <begin position="213"/>
        <end position="593"/>
    </location>
</feature>
<evidence type="ECO:0000313" key="4">
    <source>
        <dbReference type="Proteomes" id="UP000244722"/>
    </source>
</evidence>
<gene>
    <name evidence="3" type="ORF">B9Z19DRAFT_1130120</name>
</gene>
<feature type="compositionally biased region" description="Polar residues" evidence="1">
    <location>
        <begin position="37"/>
        <end position="54"/>
    </location>
</feature>
<dbReference type="STRING" id="42251.A0A2T6ZL47"/>
<reference evidence="3 4" key="1">
    <citation type="submission" date="2017-04" db="EMBL/GenBank/DDBJ databases">
        <title>Draft genome sequence of Tuber borchii Vittad., a whitish edible truffle.</title>
        <authorList>
            <consortium name="DOE Joint Genome Institute"/>
            <person name="Murat C."/>
            <person name="Kuo A."/>
            <person name="Barry K.W."/>
            <person name="Clum A."/>
            <person name="Dockter R.B."/>
            <person name="Fauchery L."/>
            <person name="Iotti M."/>
            <person name="Kohler A."/>
            <person name="Labutti K."/>
            <person name="Lindquist E.A."/>
            <person name="Lipzen A."/>
            <person name="Ohm R.A."/>
            <person name="Wang M."/>
            <person name="Grigoriev I.V."/>
            <person name="Zambonelli A."/>
            <person name="Martin F.M."/>
        </authorList>
    </citation>
    <scope>NUCLEOTIDE SEQUENCE [LARGE SCALE GENOMIC DNA]</scope>
    <source>
        <strain evidence="3 4">Tbo3840</strain>
    </source>
</reference>
<dbReference type="SUPFAM" id="SSF56112">
    <property type="entry name" value="Protein kinase-like (PK-like)"/>
    <property type="match status" value="1"/>
</dbReference>
<protein>
    <recommendedName>
        <fullName evidence="2">Protein kinase domain-containing protein</fullName>
    </recommendedName>
</protein>
<dbReference type="AlphaFoldDB" id="A0A2T6ZL47"/>
<evidence type="ECO:0000259" key="2">
    <source>
        <dbReference type="PROSITE" id="PS50011"/>
    </source>
</evidence>
<feature type="region of interest" description="Disordered" evidence="1">
    <location>
        <begin position="115"/>
        <end position="134"/>
    </location>
</feature>
<accession>A0A2T6ZL47</accession>
<feature type="compositionally biased region" description="Low complexity" evidence="1">
    <location>
        <begin position="479"/>
        <end position="502"/>
    </location>
</feature>
<dbReference type="EMBL" id="NESQ01000198">
    <property type="protein sequence ID" value="PUU76176.1"/>
    <property type="molecule type" value="Genomic_DNA"/>
</dbReference>
<dbReference type="GO" id="GO:0004672">
    <property type="term" value="F:protein kinase activity"/>
    <property type="evidence" value="ECO:0007669"/>
    <property type="project" value="InterPro"/>
</dbReference>
<sequence>MSAGSPRPSSPLLSSTRGTFPRSSSPLVGGCDVLPSPLQSRPTPSARDSFSSPGSKAPSFEDDHSSSPVIYELEVINFKTAENQAYVSLELGLVGTNIVQNTVVIKPEAGTVYRTPDGSPVTSPIRIQSRDHPLPTEPGMALTKLLTRIPNQILGSSLFGSPWHLLEIQMTSDGEPQCNLVPTWAYQLLLSSLKTPAQLGIKFTGQRCGPSFNDRSEIIWEKKLGDIAWAGMLEGHTVFIKALDLSSLSTGDDLDISEQVNHIYSEMRVLASLPLHPYIAQAPTGYVALGKPGTARRVIGFITEYYKYGKLSEYIFSDSISLSSILGRKRRRKISLLQKAKWALQMTTAVIDLHRVAGMSLGDSGVGFGLERFYVDQYLLLCLRGFGKGAEPKMLSPWRFPPESQVRGEWEVGERYSRRNNAVQSTLKWRQNHSARVKQEQLAQEREELDEEKRFLKFIINTDSNEPLSLFNRRQNQRPPSAKSSSITSTTSSTSPTPTSQTKGDHDQELPNIFQEWKSIPNALEIVETYSLGVMLWMMLEQVPAELLDITGGVEVRWSEEMNIPDTWRNMVEMCVCEHPEERVKLDEVRALFTQEVGGRRGATNGGVDRWMVCQ</sequence>
<feature type="compositionally biased region" description="Low complexity" evidence="1">
    <location>
        <begin position="1"/>
        <end position="19"/>
    </location>
</feature>
<keyword evidence="4" id="KW-1185">Reference proteome</keyword>
<dbReference type="Proteomes" id="UP000244722">
    <property type="component" value="Unassembled WGS sequence"/>
</dbReference>